<dbReference type="Gene3D" id="1.25.40.10">
    <property type="entry name" value="Tetratricopeptide repeat domain"/>
    <property type="match status" value="4"/>
</dbReference>
<feature type="non-terminal residue" evidence="4">
    <location>
        <position position="1"/>
    </location>
</feature>
<name>A0A7K3QUP2_9ACTN</name>
<dbReference type="PANTHER" id="PTHR44858:SF1">
    <property type="entry name" value="UDP-N-ACETYLGLUCOSAMINE--PEPTIDE N-ACETYLGLUCOSAMINYLTRANSFERASE SPINDLY-RELATED"/>
    <property type="match status" value="1"/>
</dbReference>
<organism evidence="4 5">
    <name type="scientific">Streptomyces bauhiniae</name>
    <dbReference type="NCBI Taxonomy" id="2340725"/>
    <lineage>
        <taxon>Bacteria</taxon>
        <taxon>Bacillati</taxon>
        <taxon>Actinomycetota</taxon>
        <taxon>Actinomycetes</taxon>
        <taxon>Kitasatosporales</taxon>
        <taxon>Streptomycetaceae</taxon>
        <taxon>Streptomyces</taxon>
    </lineage>
</organism>
<feature type="repeat" description="TPR" evidence="3">
    <location>
        <begin position="315"/>
        <end position="348"/>
    </location>
</feature>
<dbReference type="SUPFAM" id="SSF48452">
    <property type="entry name" value="TPR-like"/>
    <property type="match status" value="1"/>
</dbReference>
<dbReference type="GO" id="GO:0009279">
    <property type="term" value="C:cell outer membrane"/>
    <property type="evidence" value="ECO:0007669"/>
    <property type="project" value="TreeGrafter"/>
</dbReference>
<dbReference type="PANTHER" id="PTHR44858">
    <property type="entry name" value="TETRATRICOPEPTIDE REPEAT PROTEIN 6"/>
    <property type="match status" value="1"/>
</dbReference>
<accession>A0A7K3QUP2</accession>
<dbReference type="Pfam" id="PF13424">
    <property type="entry name" value="TPR_12"/>
    <property type="match status" value="1"/>
</dbReference>
<dbReference type="RefSeq" id="WP_164190081.1">
    <property type="nucleotide sequence ID" value="NZ_JAAGMR010000207.1"/>
</dbReference>
<dbReference type="InterPro" id="IPR011990">
    <property type="entry name" value="TPR-like_helical_dom_sf"/>
</dbReference>
<evidence type="ECO:0000313" key="5">
    <source>
        <dbReference type="Proteomes" id="UP000470520"/>
    </source>
</evidence>
<feature type="repeat" description="TPR" evidence="3">
    <location>
        <begin position="281"/>
        <end position="314"/>
    </location>
</feature>
<dbReference type="PROSITE" id="PS50293">
    <property type="entry name" value="TPR_REGION"/>
    <property type="match status" value="3"/>
</dbReference>
<gene>
    <name evidence="4" type="ORF">G3I21_18335</name>
</gene>
<feature type="repeat" description="TPR" evidence="3">
    <location>
        <begin position="179"/>
        <end position="212"/>
    </location>
</feature>
<evidence type="ECO:0000256" key="3">
    <source>
        <dbReference type="PROSITE-ProRule" id="PRU00339"/>
    </source>
</evidence>
<dbReference type="InterPro" id="IPR013105">
    <property type="entry name" value="TPR_2"/>
</dbReference>
<comment type="caution">
    <text evidence="4">The sequence shown here is derived from an EMBL/GenBank/DDBJ whole genome shotgun (WGS) entry which is preliminary data.</text>
</comment>
<evidence type="ECO:0000256" key="2">
    <source>
        <dbReference type="ARBA" id="ARBA00022803"/>
    </source>
</evidence>
<evidence type="ECO:0000313" key="4">
    <source>
        <dbReference type="EMBL" id="NEB93622.1"/>
    </source>
</evidence>
<dbReference type="Pfam" id="PF07719">
    <property type="entry name" value="TPR_2"/>
    <property type="match status" value="1"/>
</dbReference>
<dbReference type="EMBL" id="JAAGMR010000207">
    <property type="protein sequence ID" value="NEB93622.1"/>
    <property type="molecule type" value="Genomic_DNA"/>
</dbReference>
<keyword evidence="1" id="KW-0677">Repeat</keyword>
<dbReference type="Proteomes" id="UP000470520">
    <property type="component" value="Unassembled WGS sequence"/>
</dbReference>
<evidence type="ECO:0000256" key="1">
    <source>
        <dbReference type="ARBA" id="ARBA00022737"/>
    </source>
</evidence>
<dbReference type="PROSITE" id="PS50005">
    <property type="entry name" value="TPR"/>
    <property type="match status" value="6"/>
</dbReference>
<dbReference type="AlphaFoldDB" id="A0A7K3QUP2"/>
<proteinExistence type="predicted"/>
<dbReference type="GO" id="GO:0046813">
    <property type="term" value="P:receptor-mediated virion attachment to host cell"/>
    <property type="evidence" value="ECO:0007669"/>
    <property type="project" value="TreeGrafter"/>
</dbReference>
<dbReference type="Pfam" id="PF13432">
    <property type="entry name" value="TPR_16"/>
    <property type="match status" value="2"/>
</dbReference>
<feature type="repeat" description="TPR" evidence="3">
    <location>
        <begin position="213"/>
        <end position="246"/>
    </location>
</feature>
<feature type="repeat" description="TPR" evidence="3">
    <location>
        <begin position="77"/>
        <end position="110"/>
    </location>
</feature>
<sequence>AGQALAHGVKGRELRRAGEAEGALAAYERALAGGAGLADLDLAFFHYGRGVTRQLMADLPAALADLDRADALCPDDAEILGERGETYRMAERYDEAMPDFDRAVALDPEDAYVLACRAACRHALGRYDEALADFGSALDLAPTYTWALVRRARLHRDREEWDAAFADLDRAVSLAPTASWVASERGDAYRLAARYEDAETELGRAVELQPDHASALAGRGVARRELGRYEEALADFDRAVALRPDYAWALGHRARCKRELGDLDGVFADLRRAVEAAPDLYWVHTELGEAHFDAGRYGEALPYLRRVLELDPDDAWNLAVLGATHHRLGEYMEAFRHLDRALELEPEYGRALTRRALVAAATGRVEGALADLERRAALSAPGWARAAAVELLMRCGRWPEALARLADTDHAELPAEVLGEQRAEAYRHTRQWAAAVREAERMRAYDPQAAAVHLALALTGSQGTAEGAWREVRRLLGPSDDPQTPLLRCLCACALGEWGEADAALSEGVQRAEWDDLAPLADALRELVVAPASDRPRLIPRLEAVTAARDAIRSRYAE</sequence>
<reference evidence="4 5" key="1">
    <citation type="submission" date="2020-01" db="EMBL/GenBank/DDBJ databases">
        <title>Insect and environment-associated Actinomycetes.</title>
        <authorList>
            <person name="Currrie C."/>
            <person name="Chevrette M."/>
            <person name="Carlson C."/>
            <person name="Stubbendieck R."/>
            <person name="Wendt-Pienkowski E."/>
        </authorList>
    </citation>
    <scope>NUCLEOTIDE SEQUENCE [LARGE SCALE GENOMIC DNA]</scope>
    <source>
        <strain evidence="4 5">SID7754</strain>
    </source>
</reference>
<dbReference type="InterPro" id="IPR019734">
    <property type="entry name" value="TPR_rpt"/>
</dbReference>
<keyword evidence="2 3" id="KW-0802">TPR repeat</keyword>
<dbReference type="InterPro" id="IPR050498">
    <property type="entry name" value="Ycf3"/>
</dbReference>
<dbReference type="SMART" id="SM00028">
    <property type="entry name" value="TPR"/>
    <property type="match status" value="11"/>
</dbReference>
<protein>
    <submittedName>
        <fullName evidence="4">Tetratricopeptide repeat protein</fullName>
    </submittedName>
</protein>
<feature type="repeat" description="TPR" evidence="3">
    <location>
        <begin position="111"/>
        <end position="144"/>
    </location>
</feature>